<gene>
    <name evidence="1" type="ORF">ACFS5M_12270</name>
</gene>
<dbReference type="CDD" id="cd00586">
    <property type="entry name" value="4HBT"/>
    <property type="match status" value="1"/>
</dbReference>
<dbReference type="InterPro" id="IPR051490">
    <property type="entry name" value="THEM6_lcsJ_thioesterase"/>
</dbReference>
<dbReference type="InterPro" id="IPR029069">
    <property type="entry name" value="HotDog_dom_sf"/>
</dbReference>
<keyword evidence="1" id="KW-0378">Hydrolase</keyword>
<accession>A0ABW5WNY5</accession>
<dbReference type="Pfam" id="PF13279">
    <property type="entry name" value="4HBT_2"/>
    <property type="match status" value="1"/>
</dbReference>
<dbReference type="RefSeq" id="WP_183490425.1">
    <property type="nucleotide sequence ID" value="NZ_JBHUOV010000010.1"/>
</dbReference>
<name>A0ABW5WNY5_9FLAO</name>
<evidence type="ECO:0000313" key="2">
    <source>
        <dbReference type="Proteomes" id="UP001597533"/>
    </source>
</evidence>
<dbReference type="PANTHER" id="PTHR12475">
    <property type="match status" value="1"/>
</dbReference>
<dbReference type="PANTHER" id="PTHR12475:SF4">
    <property type="entry name" value="PROTEIN THEM6"/>
    <property type="match status" value="1"/>
</dbReference>
<evidence type="ECO:0000313" key="1">
    <source>
        <dbReference type="EMBL" id="MFD2824448.1"/>
    </source>
</evidence>
<reference evidence="2" key="1">
    <citation type="journal article" date="2019" name="Int. J. Syst. Evol. Microbiol.">
        <title>The Global Catalogue of Microorganisms (GCM) 10K type strain sequencing project: providing services to taxonomists for standard genome sequencing and annotation.</title>
        <authorList>
            <consortium name="The Broad Institute Genomics Platform"/>
            <consortium name="The Broad Institute Genome Sequencing Center for Infectious Disease"/>
            <person name="Wu L."/>
            <person name="Ma J."/>
        </authorList>
    </citation>
    <scope>NUCLEOTIDE SEQUENCE [LARGE SCALE GENOMIC DNA]</scope>
    <source>
        <strain evidence="2">KCTC 32141</strain>
    </source>
</reference>
<dbReference type="EMBL" id="JBHUOV010000010">
    <property type="protein sequence ID" value="MFD2824448.1"/>
    <property type="molecule type" value="Genomic_DNA"/>
</dbReference>
<dbReference type="EC" id="3.1.2.-" evidence="1"/>
<dbReference type="SUPFAM" id="SSF54637">
    <property type="entry name" value="Thioesterase/thiol ester dehydrase-isomerase"/>
    <property type="match status" value="1"/>
</dbReference>
<dbReference type="Proteomes" id="UP001597533">
    <property type="component" value="Unassembled WGS sequence"/>
</dbReference>
<organism evidence="1 2">
    <name type="scientific">Lacinutrix iliipiscaria</name>
    <dbReference type="NCBI Taxonomy" id="1230532"/>
    <lineage>
        <taxon>Bacteria</taxon>
        <taxon>Pseudomonadati</taxon>
        <taxon>Bacteroidota</taxon>
        <taxon>Flavobacteriia</taxon>
        <taxon>Flavobacteriales</taxon>
        <taxon>Flavobacteriaceae</taxon>
        <taxon>Lacinutrix</taxon>
    </lineage>
</organism>
<dbReference type="Gene3D" id="3.10.129.10">
    <property type="entry name" value="Hotdog Thioesterase"/>
    <property type="match status" value="1"/>
</dbReference>
<protein>
    <submittedName>
        <fullName evidence="1">Acyl-CoA thioesterase</fullName>
        <ecNumber evidence="1">3.1.2.-</ecNumber>
    </submittedName>
</protein>
<keyword evidence="2" id="KW-1185">Reference proteome</keyword>
<sequence length="180" mass="21050">MRWIKLLSALGKARFRTKLNGSETSIFNFRVWVTDIDISVMNHAAIMTIFEMGRADFMVRTNFFKIATKNKWFFPNQAISVQFYRPLKMFQKGTVYTKMSFVDETYFYFEQKIMRKGKPIASCFANGLAKKGRETIPTSEIIKALKIDLDDVPTDRHALISMFEGKNEKMTEKIIDDWIL</sequence>
<comment type="caution">
    <text evidence="1">The sequence shown here is derived from an EMBL/GenBank/DDBJ whole genome shotgun (WGS) entry which is preliminary data.</text>
</comment>
<dbReference type="GO" id="GO:0016787">
    <property type="term" value="F:hydrolase activity"/>
    <property type="evidence" value="ECO:0007669"/>
    <property type="project" value="UniProtKB-KW"/>
</dbReference>
<proteinExistence type="predicted"/>